<name>A0ABR2YHY0_9CHLO</name>
<feature type="region of interest" description="Disordered" evidence="8">
    <location>
        <begin position="1"/>
        <end position="45"/>
    </location>
</feature>
<dbReference type="Gene3D" id="1.20.190.50">
    <property type="match status" value="1"/>
</dbReference>
<comment type="function">
    <text evidence="7">Functions as a component of the nuclear pore complex (NPC).</text>
</comment>
<dbReference type="PANTHER" id="PTHR13003">
    <property type="entry name" value="NUP107-RELATED"/>
    <property type="match status" value="1"/>
</dbReference>
<keyword evidence="3" id="KW-0653">Protein transport</keyword>
<gene>
    <name evidence="9" type="ORF">WJX75_004744</name>
</gene>
<keyword evidence="2" id="KW-0509">mRNA transport</keyword>
<evidence type="ECO:0000256" key="7">
    <source>
        <dbReference type="RuleBase" id="RU365072"/>
    </source>
</evidence>
<keyword evidence="10" id="KW-1185">Reference proteome</keyword>
<protein>
    <recommendedName>
        <fullName evidence="7">Nuclear pore complex protein</fullName>
    </recommendedName>
</protein>
<evidence type="ECO:0000256" key="2">
    <source>
        <dbReference type="ARBA" id="ARBA00022816"/>
    </source>
</evidence>
<comment type="similarity">
    <text evidence="7">Belongs to the nucleoporin Nup84/Nup107 family.</text>
</comment>
<evidence type="ECO:0000256" key="8">
    <source>
        <dbReference type="SAM" id="MobiDB-lite"/>
    </source>
</evidence>
<evidence type="ECO:0000256" key="6">
    <source>
        <dbReference type="ARBA" id="ARBA00023242"/>
    </source>
</evidence>
<accession>A0ABR2YHY0</accession>
<proteinExistence type="inferred from homology"/>
<dbReference type="EMBL" id="JALJOT010000011">
    <property type="protein sequence ID" value="KAK9905696.1"/>
    <property type="molecule type" value="Genomic_DNA"/>
</dbReference>
<dbReference type="PANTHER" id="PTHR13003:SF2">
    <property type="entry name" value="NUCLEAR PORE COMPLEX PROTEIN NUP107"/>
    <property type="match status" value="1"/>
</dbReference>
<evidence type="ECO:0000256" key="5">
    <source>
        <dbReference type="ARBA" id="ARBA00023132"/>
    </source>
</evidence>
<reference evidence="9 10" key="1">
    <citation type="journal article" date="2024" name="Nat. Commun.">
        <title>Phylogenomics reveals the evolutionary origins of lichenization in chlorophyte algae.</title>
        <authorList>
            <person name="Puginier C."/>
            <person name="Libourel C."/>
            <person name="Otte J."/>
            <person name="Skaloud P."/>
            <person name="Haon M."/>
            <person name="Grisel S."/>
            <person name="Petersen M."/>
            <person name="Berrin J.G."/>
            <person name="Delaux P.M."/>
            <person name="Dal Grande F."/>
            <person name="Keller J."/>
        </authorList>
    </citation>
    <scope>NUCLEOTIDE SEQUENCE [LARGE SCALE GENOMIC DNA]</scope>
    <source>
        <strain evidence="9 10">SAG 216-7</strain>
    </source>
</reference>
<evidence type="ECO:0000256" key="1">
    <source>
        <dbReference type="ARBA" id="ARBA00022448"/>
    </source>
</evidence>
<keyword evidence="6 7" id="KW-0539">Nucleus</keyword>
<evidence type="ECO:0000256" key="4">
    <source>
        <dbReference type="ARBA" id="ARBA00023010"/>
    </source>
</evidence>
<dbReference type="InterPro" id="IPR007252">
    <property type="entry name" value="Nup84/Nup107"/>
</dbReference>
<evidence type="ECO:0000313" key="9">
    <source>
        <dbReference type="EMBL" id="KAK9905696.1"/>
    </source>
</evidence>
<evidence type="ECO:0000256" key="3">
    <source>
        <dbReference type="ARBA" id="ARBA00022927"/>
    </source>
</evidence>
<feature type="compositionally biased region" description="Polar residues" evidence="8">
    <location>
        <begin position="1"/>
        <end position="11"/>
    </location>
</feature>
<keyword evidence="4 7" id="KW-0811">Translocation</keyword>
<keyword evidence="1 7" id="KW-0813">Transport</keyword>
<sequence length="1055" mass="111817">MDIRSFPSSPMTVGGDGPYMNPLFGDGATPQRAAFTPQTNPVWSPQAEIEASLPLPPPPADFLSQALQPSGAAGVPAEVAEEGAFADVVAELMQEIFDSAEAVRQFAVICQNNAAALRQQATQQQNRAARSLRLQEQAAALDAEAATWQLLYHFHGVRDSTFPAGTGGQPGSGAGENLTVAQRAAAILAEDEKLNWLARVVAWLESLAAEALDRDEAAAVRGGGSGARFARGEGVPRETRQRLDHRAAPGLGRAAADAIVTELDPDAPTRQQRRWAESNVKDEERLMRQLFKLVRCGRVEAARQLCHDVGQPWRAASLGSGGGLGLIPLGAAAEHADARSVEECNEELASEIELGSGTLRALWRWACYQASERVVQPSSGQQEAALYGVLAGNVDRVLLACASWQDATWALTRSWLEAEVDSALEVPATDEGMSLEALVAAAGNANADIDVLGEGLSVGQGKWPLDKLVKQLPGSFEDVFDAAARFVPASSRPEADDPSSQQRIVQTELIRGRERWRHLLVDRLPSWVTPAVAEIEDELDGELPGPRAQPPKRAAGTLRFAAHVGLALCALGLVPPPHDTDVSLRHRDMQDSVNALLQLYMVHLIDSGQHALLPLYACHLRADVRQEVYGLFLSLLTASADMEACVRAFEEGSLWFGAWADASRGDVHPTEMAIIVEQAAEKSRWGVKGGPTLRAAAARWLWFSPATLVPAAAHANQLLREFALGPGAGPAAAAAAVLQLLPAEVHAALEQGTPEALEGYGDELAAPMLELRAWAAYFGADRLYREWAELHTRLLAERPMPPTPDERQLLRARGTAALQAMMGAVTDQLLLYIAPDSLPGQGPQTLTLFVTEEPGQEASEEVASGQEYPALAPEDAAALTAELNQAFAAALAPAAGQQPELFGLRIEARSAAQQPLQGGAVGPPVQGVVQVDAYCGLPEGLPALTQLLGDALKGTLPGCPRPLQAVNLAGPESAQAGLCQAVCYPRLLLRCASLRAALVALGEPCSTGEEVIELVAGGGGNTDGLSRYFAPAEIQQLLELERSAAVHAKAASAGS</sequence>
<organism evidence="9 10">
    <name type="scientific">Coccomyxa subellipsoidea</name>
    <dbReference type="NCBI Taxonomy" id="248742"/>
    <lineage>
        <taxon>Eukaryota</taxon>
        <taxon>Viridiplantae</taxon>
        <taxon>Chlorophyta</taxon>
        <taxon>core chlorophytes</taxon>
        <taxon>Trebouxiophyceae</taxon>
        <taxon>Trebouxiophyceae incertae sedis</taxon>
        <taxon>Coccomyxaceae</taxon>
        <taxon>Coccomyxa</taxon>
    </lineage>
</organism>
<keyword evidence="7" id="KW-0472">Membrane</keyword>
<keyword evidence="5 7" id="KW-0906">Nuclear pore complex</keyword>
<comment type="caution">
    <text evidence="9">The sequence shown here is derived from an EMBL/GenBank/DDBJ whole genome shotgun (WGS) entry which is preliminary data.</text>
</comment>
<comment type="subcellular location">
    <subcellularLocation>
        <location evidence="7">Nucleus</location>
        <location evidence="7">Nuclear pore complex</location>
    </subcellularLocation>
    <subcellularLocation>
        <location evidence="7">Nucleus membrane</location>
    </subcellularLocation>
</comment>
<evidence type="ECO:0000313" key="10">
    <source>
        <dbReference type="Proteomes" id="UP001491310"/>
    </source>
</evidence>
<comment type="subunit">
    <text evidence="7">Part of the nuclear pore complex (NPC).</text>
</comment>
<dbReference type="Gene3D" id="1.10.3450.20">
    <property type="match status" value="1"/>
</dbReference>
<dbReference type="Pfam" id="PF04121">
    <property type="entry name" value="Nup84_Nup100"/>
    <property type="match status" value="1"/>
</dbReference>
<dbReference type="Proteomes" id="UP001491310">
    <property type="component" value="Unassembled WGS sequence"/>
</dbReference>